<evidence type="ECO:0000313" key="2">
    <source>
        <dbReference type="Proteomes" id="UP001152888"/>
    </source>
</evidence>
<proteinExistence type="predicted"/>
<organism evidence="1 2">
    <name type="scientific">Acanthoscelides obtectus</name>
    <name type="common">Bean weevil</name>
    <name type="synonym">Bruchus obtectus</name>
    <dbReference type="NCBI Taxonomy" id="200917"/>
    <lineage>
        <taxon>Eukaryota</taxon>
        <taxon>Metazoa</taxon>
        <taxon>Ecdysozoa</taxon>
        <taxon>Arthropoda</taxon>
        <taxon>Hexapoda</taxon>
        <taxon>Insecta</taxon>
        <taxon>Pterygota</taxon>
        <taxon>Neoptera</taxon>
        <taxon>Endopterygota</taxon>
        <taxon>Coleoptera</taxon>
        <taxon>Polyphaga</taxon>
        <taxon>Cucujiformia</taxon>
        <taxon>Chrysomeloidea</taxon>
        <taxon>Chrysomelidae</taxon>
        <taxon>Bruchinae</taxon>
        <taxon>Bruchini</taxon>
        <taxon>Acanthoscelides</taxon>
    </lineage>
</organism>
<dbReference type="AlphaFoldDB" id="A0A9P0L3J8"/>
<accession>A0A9P0L3J8</accession>
<reference evidence="1" key="1">
    <citation type="submission" date="2022-03" db="EMBL/GenBank/DDBJ databases">
        <authorList>
            <person name="Sayadi A."/>
        </authorList>
    </citation>
    <scope>NUCLEOTIDE SEQUENCE</scope>
</reference>
<keyword evidence="2" id="KW-1185">Reference proteome</keyword>
<evidence type="ECO:0000313" key="1">
    <source>
        <dbReference type="EMBL" id="CAH1986965.1"/>
    </source>
</evidence>
<gene>
    <name evidence="1" type="ORF">ACAOBT_LOCUS17569</name>
</gene>
<dbReference type="EMBL" id="CAKOFQ010007008">
    <property type="protein sequence ID" value="CAH1986965.1"/>
    <property type="molecule type" value="Genomic_DNA"/>
</dbReference>
<dbReference type="OrthoDB" id="6779177at2759"/>
<comment type="caution">
    <text evidence="1">The sequence shown here is derived from an EMBL/GenBank/DDBJ whole genome shotgun (WGS) entry which is preliminary data.</text>
</comment>
<dbReference type="Proteomes" id="UP001152888">
    <property type="component" value="Unassembled WGS sequence"/>
</dbReference>
<name>A0A9P0L3J8_ACAOB</name>
<protein>
    <submittedName>
        <fullName evidence="1">Uncharacterized protein</fullName>
    </submittedName>
</protein>
<sequence>MEVIFGVAGHSFIPPDRVFARIEKVIKKKETIVSPDEFRNIFKDRGTVFILGKDVKVYDWKKDSQNSIKPPAQWHFRFNMSKRFLFRKGRNKVGTVRGVQSYKTDLGEYKSVFKKGQTVSSIIQSKVPDGVMPNQAKLNDVKVLIEKHWDKEWHALENLQYYSEVLKKYM</sequence>